<evidence type="ECO:0000313" key="10">
    <source>
        <dbReference type="Ensembl" id="ENSMMDP00005028999.1"/>
    </source>
</evidence>
<keyword evidence="6" id="KW-1015">Disulfide bond</keyword>
<evidence type="ECO:0000256" key="2">
    <source>
        <dbReference type="ARBA" id="ARBA00022729"/>
    </source>
</evidence>
<evidence type="ECO:0000256" key="5">
    <source>
        <dbReference type="ARBA" id="ARBA00023145"/>
    </source>
</evidence>
<evidence type="ECO:0000259" key="9">
    <source>
        <dbReference type="PROSITE" id="PS50240"/>
    </source>
</evidence>
<dbReference type="Ensembl" id="ENSMMDT00005029685.1">
    <property type="protein sequence ID" value="ENSMMDP00005028999.1"/>
    <property type="gene ID" value="ENSMMDG00005013655.1"/>
</dbReference>
<accession>A0A667YYX1</accession>
<dbReference type="InterPro" id="IPR018114">
    <property type="entry name" value="TRYPSIN_HIS"/>
</dbReference>
<dbReference type="FunFam" id="2.40.10.10:FF:000372">
    <property type="entry name" value="Myeloblastin"/>
    <property type="match status" value="1"/>
</dbReference>
<dbReference type="InterPro" id="IPR050850">
    <property type="entry name" value="Peptidase_S1_Elastase_sf"/>
</dbReference>
<protein>
    <recommendedName>
        <fullName evidence="9">Peptidase S1 domain-containing protein</fullName>
    </recommendedName>
</protein>
<keyword evidence="3 7" id="KW-0378">Hydrolase</keyword>
<evidence type="ECO:0000256" key="4">
    <source>
        <dbReference type="ARBA" id="ARBA00022825"/>
    </source>
</evidence>
<dbReference type="InParanoid" id="A0A667YYX1"/>
<feature type="domain" description="Peptidase S1" evidence="9">
    <location>
        <begin position="18"/>
        <end position="254"/>
    </location>
</feature>
<feature type="chain" id="PRO_5025583168" description="Peptidase S1 domain-containing protein" evidence="8">
    <location>
        <begin position="17"/>
        <end position="297"/>
    </location>
</feature>
<keyword evidence="2 8" id="KW-0732">Signal</keyword>
<reference evidence="10" key="3">
    <citation type="submission" date="2025-09" db="UniProtKB">
        <authorList>
            <consortium name="Ensembl"/>
        </authorList>
    </citation>
    <scope>IDENTIFICATION</scope>
</reference>
<dbReference type="InterPro" id="IPR043504">
    <property type="entry name" value="Peptidase_S1_PA_chymotrypsin"/>
</dbReference>
<dbReference type="Gene3D" id="2.40.10.10">
    <property type="entry name" value="Trypsin-like serine proteases"/>
    <property type="match status" value="2"/>
</dbReference>
<reference evidence="10" key="1">
    <citation type="submission" date="2019-06" db="EMBL/GenBank/DDBJ databases">
        <authorList>
            <consortium name="Wellcome Sanger Institute Data Sharing"/>
        </authorList>
    </citation>
    <scope>NUCLEOTIDE SEQUENCE [LARGE SCALE GENOMIC DNA]</scope>
</reference>
<dbReference type="GO" id="GO:0005615">
    <property type="term" value="C:extracellular space"/>
    <property type="evidence" value="ECO:0007669"/>
    <property type="project" value="TreeGrafter"/>
</dbReference>
<evidence type="ECO:0000256" key="6">
    <source>
        <dbReference type="ARBA" id="ARBA00023157"/>
    </source>
</evidence>
<reference evidence="10" key="2">
    <citation type="submission" date="2025-08" db="UniProtKB">
        <authorList>
            <consortium name="Ensembl"/>
        </authorList>
    </citation>
    <scope>IDENTIFICATION</scope>
</reference>
<dbReference type="SUPFAM" id="SSF50494">
    <property type="entry name" value="Trypsin-like serine proteases"/>
    <property type="match status" value="1"/>
</dbReference>
<dbReference type="PROSITE" id="PS00135">
    <property type="entry name" value="TRYPSIN_SER"/>
    <property type="match status" value="1"/>
</dbReference>
<proteinExistence type="predicted"/>
<dbReference type="InterPro" id="IPR009003">
    <property type="entry name" value="Peptidase_S1_PA"/>
</dbReference>
<evidence type="ECO:0000256" key="1">
    <source>
        <dbReference type="ARBA" id="ARBA00022670"/>
    </source>
</evidence>
<dbReference type="GO" id="GO:0004252">
    <property type="term" value="F:serine-type endopeptidase activity"/>
    <property type="evidence" value="ECO:0007669"/>
    <property type="project" value="InterPro"/>
</dbReference>
<dbReference type="PANTHER" id="PTHR24257:SF22">
    <property type="entry name" value="CHYMOTRYPSIN-LIKE ELASTASE FAMILY MEMBER 3B"/>
    <property type="match status" value="1"/>
</dbReference>
<dbReference type="PANTHER" id="PTHR24257">
    <property type="entry name" value="CHYMOTRYPSIN-LIKE ELASTASE FAMILY MEMBER"/>
    <property type="match status" value="1"/>
</dbReference>
<feature type="signal peptide" evidence="8">
    <location>
        <begin position="1"/>
        <end position="16"/>
    </location>
</feature>
<keyword evidence="4 7" id="KW-0720">Serine protease</keyword>
<dbReference type="Pfam" id="PF00089">
    <property type="entry name" value="Trypsin"/>
    <property type="match status" value="1"/>
</dbReference>
<dbReference type="CDD" id="cd00190">
    <property type="entry name" value="Tryp_SPc"/>
    <property type="match status" value="1"/>
</dbReference>
<dbReference type="Proteomes" id="UP000472263">
    <property type="component" value="Chromosome 4"/>
</dbReference>
<dbReference type="InterPro" id="IPR033116">
    <property type="entry name" value="TRYPSIN_SER"/>
</dbReference>
<sequence>GFVLALVTFVSGPATAVFVNGEDARPYSWPWQISLQYLSGSSYRHTCGGTLISPSWVMTAGHCIGPRTYRVVLGEYDLTTQEYNEQIRSVGSIVVHPDWNDSCLSCGNDIALIKLDAPVTLNDKVQPSCLPESGEVVPHNEPCYITGWGRLYSGGPIASKLQQALLPVVGHSVCSTSSWWGNSVRPTMVCAGGDIRSGCHGDSGGPLNCKGRDGRWYVHGVTSFVSSRGCNTIRKPTVFTRTSSFIKWISDVSVFFSVLSTANIQMLSYSIFHKKTKTKQGCHDKLTACILRSVVVW</sequence>
<dbReference type="InterPro" id="IPR001254">
    <property type="entry name" value="Trypsin_dom"/>
</dbReference>
<name>A0A667YYX1_9TELE</name>
<dbReference type="AlphaFoldDB" id="A0A667YYX1"/>
<dbReference type="GeneTree" id="ENSGT01030000234528"/>
<keyword evidence="1 7" id="KW-0645">Protease</keyword>
<dbReference type="GO" id="GO:0006508">
    <property type="term" value="P:proteolysis"/>
    <property type="evidence" value="ECO:0007669"/>
    <property type="project" value="UniProtKB-KW"/>
</dbReference>
<keyword evidence="11" id="KW-1185">Reference proteome</keyword>
<keyword evidence="5" id="KW-0865">Zymogen</keyword>
<evidence type="ECO:0000256" key="8">
    <source>
        <dbReference type="SAM" id="SignalP"/>
    </source>
</evidence>
<dbReference type="FunFam" id="2.40.10.10:FF:000017">
    <property type="entry name" value="Chymotrypsin-like elastase family member 1"/>
    <property type="match status" value="1"/>
</dbReference>
<evidence type="ECO:0000256" key="7">
    <source>
        <dbReference type="RuleBase" id="RU363034"/>
    </source>
</evidence>
<dbReference type="InterPro" id="IPR001314">
    <property type="entry name" value="Peptidase_S1A"/>
</dbReference>
<evidence type="ECO:0000256" key="3">
    <source>
        <dbReference type="ARBA" id="ARBA00022801"/>
    </source>
</evidence>
<dbReference type="PROSITE" id="PS50240">
    <property type="entry name" value="TRYPSIN_DOM"/>
    <property type="match status" value="1"/>
</dbReference>
<dbReference type="PROSITE" id="PS00134">
    <property type="entry name" value="TRYPSIN_HIS"/>
    <property type="match status" value="1"/>
</dbReference>
<dbReference type="PRINTS" id="PR00722">
    <property type="entry name" value="CHYMOTRYPSIN"/>
</dbReference>
<organism evidence="10 11">
    <name type="scientific">Myripristis murdjan</name>
    <name type="common">pinecone soldierfish</name>
    <dbReference type="NCBI Taxonomy" id="586833"/>
    <lineage>
        <taxon>Eukaryota</taxon>
        <taxon>Metazoa</taxon>
        <taxon>Chordata</taxon>
        <taxon>Craniata</taxon>
        <taxon>Vertebrata</taxon>
        <taxon>Euteleostomi</taxon>
        <taxon>Actinopterygii</taxon>
        <taxon>Neopterygii</taxon>
        <taxon>Teleostei</taxon>
        <taxon>Neoteleostei</taxon>
        <taxon>Acanthomorphata</taxon>
        <taxon>Holocentriformes</taxon>
        <taxon>Holocentridae</taxon>
        <taxon>Myripristis</taxon>
    </lineage>
</organism>
<evidence type="ECO:0000313" key="11">
    <source>
        <dbReference type="Proteomes" id="UP000472263"/>
    </source>
</evidence>
<dbReference type="SMART" id="SM00020">
    <property type="entry name" value="Tryp_SPc"/>
    <property type="match status" value="1"/>
</dbReference>